<reference evidence="3 4" key="1">
    <citation type="submission" date="2019-07" db="EMBL/GenBank/DDBJ databases">
        <title>Whole genome shotgun sequence of Cellulomonas xylanilytica NBRC 101102.</title>
        <authorList>
            <person name="Hosoyama A."/>
            <person name="Uohara A."/>
            <person name="Ohji S."/>
            <person name="Ichikawa N."/>
        </authorList>
    </citation>
    <scope>NUCLEOTIDE SEQUENCE [LARGE SCALE GENOMIC DNA]</scope>
    <source>
        <strain evidence="3 4">NBRC 101102</strain>
    </source>
</reference>
<protein>
    <recommendedName>
        <fullName evidence="2">AMIN-like domain-containing protein</fullName>
    </recommendedName>
</protein>
<dbReference type="InterPro" id="IPR056303">
    <property type="entry name" value="AMIN-like"/>
</dbReference>
<organism evidence="3 4">
    <name type="scientific">Cellulomonas xylanilytica</name>
    <dbReference type="NCBI Taxonomy" id="233583"/>
    <lineage>
        <taxon>Bacteria</taxon>
        <taxon>Bacillati</taxon>
        <taxon>Actinomycetota</taxon>
        <taxon>Actinomycetes</taxon>
        <taxon>Micrococcales</taxon>
        <taxon>Cellulomonadaceae</taxon>
        <taxon>Cellulomonas</taxon>
    </lineage>
</organism>
<dbReference type="Pfam" id="PF24837">
    <property type="entry name" value="AMIN-like"/>
    <property type="match status" value="1"/>
</dbReference>
<proteinExistence type="predicted"/>
<comment type="caution">
    <text evidence="3">The sequence shown here is derived from an EMBL/GenBank/DDBJ whole genome shotgun (WGS) entry which is preliminary data.</text>
</comment>
<sequence>MTGVLVAGVLVSCSPGEGEVEPSAPATSTTSSEPTPTGTTLPTPTSTPAPSATEVEEPVPFPATTADDTAEPSADAALLVTGVRTGVHDGFDRVVFDLDGPGTPGWRVTSVDVATDDPSDRVLDIAGDGTLQVTIIGTAMPTRTQGIGPVLTPDAPALREVSYRGWFEGQDLAFVGVDSPGHPFRVFALTDPTRLVIDVRHDT</sequence>
<dbReference type="RefSeq" id="WP_246125450.1">
    <property type="nucleotide sequence ID" value="NZ_BJUB01000011.1"/>
</dbReference>
<accession>A0A510V7G2</accession>
<evidence type="ECO:0000256" key="1">
    <source>
        <dbReference type="SAM" id="MobiDB-lite"/>
    </source>
</evidence>
<feature type="compositionally biased region" description="Low complexity" evidence="1">
    <location>
        <begin position="22"/>
        <end position="53"/>
    </location>
</feature>
<keyword evidence="4" id="KW-1185">Reference proteome</keyword>
<dbReference type="EMBL" id="BJUB01000011">
    <property type="protein sequence ID" value="GEK22812.1"/>
    <property type="molecule type" value="Genomic_DNA"/>
</dbReference>
<gene>
    <name evidence="3" type="ORF">CXY01_33320</name>
</gene>
<evidence type="ECO:0000313" key="4">
    <source>
        <dbReference type="Proteomes" id="UP000321118"/>
    </source>
</evidence>
<dbReference type="AlphaFoldDB" id="A0A510V7G2"/>
<feature type="region of interest" description="Disordered" evidence="1">
    <location>
        <begin position="13"/>
        <end position="72"/>
    </location>
</feature>
<dbReference type="Proteomes" id="UP000321118">
    <property type="component" value="Unassembled WGS sequence"/>
</dbReference>
<name>A0A510V7G2_9CELL</name>
<evidence type="ECO:0000313" key="3">
    <source>
        <dbReference type="EMBL" id="GEK22812.1"/>
    </source>
</evidence>
<evidence type="ECO:0000259" key="2">
    <source>
        <dbReference type="Pfam" id="PF24837"/>
    </source>
</evidence>
<feature type="domain" description="AMIN-like" evidence="2">
    <location>
        <begin position="79"/>
        <end position="201"/>
    </location>
</feature>